<evidence type="ECO:0000313" key="2">
    <source>
        <dbReference type="Proteomes" id="UP001595453"/>
    </source>
</evidence>
<dbReference type="InterPro" id="IPR005358">
    <property type="entry name" value="Puta_zinc/iron-chelating_dom"/>
</dbReference>
<evidence type="ECO:0000313" key="1">
    <source>
        <dbReference type="EMBL" id="MFC3032532.1"/>
    </source>
</evidence>
<dbReference type="Pfam" id="PF03692">
    <property type="entry name" value="CxxCxxCC"/>
    <property type="match status" value="1"/>
</dbReference>
<protein>
    <submittedName>
        <fullName evidence="1">YcgN family cysteine cluster protein</fullName>
    </submittedName>
</protein>
<comment type="caution">
    <text evidence="1">The sequence shown here is derived from an EMBL/GenBank/DDBJ whole genome shotgun (WGS) entry which is preliminary data.</text>
</comment>
<keyword evidence="2" id="KW-1185">Reference proteome</keyword>
<dbReference type="NCBIfam" id="NF003505">
    <property type="entry name" value="PRK05170.2-3"/>
    <property type="match status" value="1"/>
</dbReference>
<gene>
    <name evidence="1" type="ORF">ACFOEE_08380</name>
</gene>
<organism evidence="1 2">
    <name type="scientific">Pseudoalteromonas fenneropenaei</name>
    <dbReference type="NCBI Taxonomy" id="1737459"/>
    <lineage>
        <taxon>Bacteria</taxon>
        <taxon>Pseudomonadati</taxon>
        <taxon>Pseudomonadota</taxon>
        <taxon>Gammaproteobacteria</taxon>
        <taxon>Alteromonadales</taxon>
        <taxon>Pseudoalteromonadaceae</taxon>
        <taxon>Pseudoalteromonas</taxon>
    </lineage>
</organism>
<dbReference type="RefSeq" id="WP_377123133.1">
    <property type="nucleotide sequence ID" value="NZ_JBHRSD010000014.1"/>
</dbReference>
<name>A0ABV7CIT4_9GAMM</name>
<reference evidence="2" key="1">
    <citation type="journal article" date="2019" name="Int. J. Syst. Evol. Microbiol.">
        <title>The Global Catalogue of Microorganisms (GCM) 10K type strain sequencing project: providing services to taxonomists for standard genome sequencing and annotation.</title>
        <authorList>
            <consortium name="The Broad Institute Genomics Platform"/>
            <consortium name="The Broad Institute Genome Sequencing Center for Infectious Disease"/>
            <person name="Wu L."/>
            <person name="Ma J."/>
        </authorList>
    </citation>
    <scope>NUCLEOTIDE SEQUENCE [LARGE SCALE GENOMIC DNA]</scope>
    <source>
        <strain evidence="2">KCTC 42730</strain>
    </source>
</reference>
<dbReference type="Proteomes" id="UP001595453">
    <property type="component" value="Unassembled WGS sequence"/>
</dbReference>
<sequence>MSFWLSKSLYEMNEQEWEAICDGCGKCCLHSFIDSDYEDDADAFTALRPGETLVFSNISCAYLDDSNCGCKDYANRLKNVPTCVKLSKENVEQAYFMPPSCAYRRLLEGRGLAAWHPLNNGGSRDKMIALGLTVKGRTVNEANVDFDDIEDYLVDWPTFDCE</sequence>
<dbReference type="InterPro" id="IPR008228">
    <property type="entry name" value="UCP006173"/>
</dbReference>
<accession>A0ABV7CIT4</accession>
<dbReference type="EMBL" id="JBHRSD010000014">
    <property type="protein sequence ID" value="MFC3032532.1"/>
    <property type="molecule type" value="Genomic_DNA"/>
</dbReference>
<dbReference type="PANTHER" id="PTHR37421">
    <property type="entry name" value="UPF0260 PROTEIN YCGN"/>
    <property type="match status" value="1"/>
</dbReference>
<dbReference type="PANTHER" id="PTHR37421:SF1">
    <property type="entry name" value="UPF0260 PROTEIN YCGN"/>
    <property type="match status" value="1"/>
</dbReference>
<proteinExistence type="predicted"/>
<dbReference type="PIRSF" id="PIRSF006173">
    <property type="entry name" value="UCP006173"/>
    <property type="match status" value="1"/>
</dbReference>